<dbReference type="InterPro" id="IPR040064">
    <property type="entry name" value="MoaA-like"/>
</dbReference>
<dbReference type="SFLD" id="SFLDS00029">
    <property type="entry name" value="Radical_SAM"/>
    <property type="match status" value="1"/>
</dbReference>
<dbReference type="InterPro" id="IPR006638">
    <property type="entry name" value="Elp3/MiaA/NifB-like_rSAM"/>
</dbReference>
<proteinExistence type="inferred from homology"/>
<organism evidence="14 15">
    <name type="scientific">Mesosutterella multiformis</name>
    <dbReference type="NCBI Taxonomy" id="2259133"/>
    <lineage>
        <taxon>Bacteria</taxon>
        <taxon>Pseudomonadati</taxon>
        <taxon>Pseudomonadota</taxon>
        <taxon>Betaproteobacteria</taxon>
        <taxon>Burkholderiales</taxon>
        <taxon>Sutterellaceae</taxon>
        <taxon>Mesosutterella</taxon>
    </lineage>
</organism>
<evidence type="ECO:0000259" key="13">
    <source>
        <dbReference type="PROSITE" id="PS51918"/>
    </source>
</evidence>
<comment type="pathway">
    <text evidence="12">Cofactor biosynthesis; molybdopterin biosynthesis.</text>
</comment>
<keyword evidence="15" id="KW-1185">Reference proteome</keyword>
<feature type="binding site" evidence="12">
    <location>
        <position position="163"/>
    </location>
    <ligand>
        <name>S-adenosyl-L-methionine</name>
        <dbReference type="ChEBI" id="CHEBI:59789"/>
    </ligand>
</feature>
<dbReference type="Pfam" id="PF04055">
    <property type="entry name" value="Radical_SAM"/>
    <property type="match status" value="1"/>
</dbReference>
<dbReference type="Gene3D" id="3.20.20.70">
    <property type="entry name" value="Aldolase class I"/>
    <property type="match status" value="1"/>
</dbReference>
<feature type="binding site" evidence="12">
    <location>
        <position position="316"/>
    </location>
    <ligand>
        <name>[4Fe-4S] cluster</name>
        <dbReference type="ChEBI" id="CHEBI:49883"/>
        <label>2</label>
        <note>4Fe-4S-substrate</note>
    </ligand>
</feature>
<feature type="binding site" evidence="12">
    <location>
        <position position="108"/>
    </location>
    <ligand>
        <name>S-adenosyl-L-methionine</name>
        <dbReference type="ChEBI" id="CHEBI:59789"/>
    </ligand>
</feature>
<dbReference type="HAMAP" id="MF_01225_B">
    <property type="entry name" value="MoaA_B"/>
    <property type="match status" value="1"/>
</dbReference>
<dbReference type="PROSITE" id="PS51918">
    <property type="entry name" value="RADICAL_SAM"/>
    <property type="match status" value="1"/>
</dbReference>
<dbReference type="SMART" id="SM00729">
    <property type="entry name" value="Elp3"/>
    <property type="match status" value="1"/>
</dbReference>
<dbReference type="SFLD" id="SFLDG01067">
    <property type="entry name" value="SPASM/twitch_domain_containing"/>
    <property type="match status" value="1"/>
</dbReference>
<dbReference type="InterPro" id="IPR058240">
    <property type="entry name" value="rSAM_sf"/>
</dbReference>
<feature type="binding site" evidence="12">
    <location>
        <position position="57"/>
    </location>
    <ligand>
        <name>[4Fe-4S] cluster</name>
        <dbReference type="ChEBI" id="CHEBI:49883"/>
        <label>1</label>
        <note>4Fe-4S-S-AdoMet</note>
    </ligand>
</feature>
<dbReference type="GO" id="GO:0006777">
    <property type="term" value="P:Mo-molybdopterin cofactor biosynthetic process"/>
    <property type="evidence" value="ECO:0007669"/>
    <property type="project" value="UniProtKB-UniRule"/>
</dbReference>
<accession>A0A401LLB5</accession>
<keyword evidence="5 12" id="KW-0547">Nucleotide-binding</keyword>
<comment type="caution">
    <text evidence="14">The sequence shown here is derived from an EMBL/GenBank/DDBJ whole genome shotgun (WGS) entry which is preliminary data.</text>
</comment>
<evidence type="ECO:0000256" key="2">
    <source>
        <dbReference type="ARBA" id="ARBA00022485"/>
    </source>
</evidence>
<dbReference type="SUPFAM" id="SSF102114">
    <property type="entry name" value="Radical SAM enzymes"/>
    <property type="match status" value="1"/>
</dbReference>
<keyword evidence="7 12" id="KW-0411">Iron-sulfur</keyword>
<keyword evidence="9 12" id="KW-0501">Molybdenum cofactor biosynthesis</keyword>
<evidence type="ECO:0000256" key="8">
    <source>
        <dbReference type="ARBA" id="ARBA00023134"/>
    </source>
</evidence>
<keyword evidence="3 12" id="KW-0949">S-adenosyl-L-methionine</keyword>
<comment type="function">
    <text evidence="12">Catalyzes the cyclization of GTP to (8S)-3',8-cyclo-7,8-dihydroguanosine 5'-triphosphate.</text>
</comment>
<feature type="binding site" evidence="12">
    <location>
        <position position="50"/>
    </location>
    <ligand>
        <name>GTP</name>
        <dbReference type="ChEBI" id="CHEBI:37565"/>
    </ligand>
</feature>
<evidence type="ECO:0000313" key="14">
    <source>
        <dbReference type="EMBL" id="GBO92904.1"/>
    </source>
</evidence>
<keyword evidence="8 12" id="KW-0342">GTP-binding</keyword>
<evidence type="ECO:0000256" key="11">
    <source>
        <dbReference type="ARBA" id="ARBA00048697"/>
    </source>
</evidence>
<dbReference type="GO" id="GO:0061799">
    <property type="term" value="F:cyclic pyranopterin monophosphate synthase activity"/>
    <property type="evidence" value="ECO:0007669"/>
    <property type="project" value="TreeGrafter"/>
</dbReference>
<dbReference type="AlphaFoldDB" id="A0A388SDV0"/>
<dbReference type="EMBL" id="BGZJ01000001">
    <property type="protein sequence ID" value="GBO92904.1"/>
    <property type="molecule type" value="Genomic_DNA"/>
</dbReference>
<feature type="binding site" evidence="12">
    <location>
        <position position="61"/>
    </location>
    <ligand>
        <name>[4Fe-4S] cluster</name>
        <dbReference type="ChEBI" id="CHEBI:49883"/>
        <label>1</label>
        <note>4Fe-4S-S-AdoMet</note>
    </ligand>
</feature>
<feature type="binding site" evidence="12">
    <location>
        <position position="201"/>
    </location>
    <ligand>
        <name>GTP</name>
        <dbReference type="ChEBI" id="CHEBI:37565"/>
    </ligand>
</feature>
<evidence type="ECO:0000256" key="1">
    <source>
        <dbReference type="ARBA" id="ARBA00012167"/>
    </source>
</evidence>
<evidence type="ECO:0000256" key="3">
    <source>
        <dbReference type="ARBA" id="ARBA00022691"/>
    </source>
</evidence>
<dbReference type="InterPro" id="IPR013483">
    <property type="entry name" value="MoaA"/>
</dbReference>
<sequence length="375" mass="42231">MASENLTDNSRVIPIVSESLKALPIPLNGGIREKDGYWIDMLGRPLTDIRISVTDHCNFRCRYCKPKEIWDKFDAYLPHEELLNFEELYRISRIAVEHGVRKIRLTGGEPLLRKHIEDLIAKLATLRTPDGKKVDIAMTTNGSILAKKAQGLKDAGLDRLTVSLDALDEKIFQEFNDVGFPAAKVLEGIHAAREAGFEHVKVNTVVKRGINENQIVPLLEHFAGTGVIVRFIEYMDAGTSNGWRMNDVVPTSEVIRIVSERFKVTPLTPNYQSETAQRWRYGEGDDEFGCISSVTRPFCRNCSRARLSIEGAVYLCLFADRGFDIRTMLRGGASDEEIAEALGRIWTNRSNHYSELRMNGMPLPVKKVEMSYIGG</sequence>
<dbReference type="GO" id="GO:0046872">
    <property type="term" value="F:metal ion binding"/>
    <property type="evidence" value="ECO:0007669"/>
    <property type="project" value="UniProtKB-KW"/>
</dbReference>
<keyword evidence="2 12" id="KW-0004">4Fe-4S</keyword>
<feature type="domain" description="Radical SAM core" evidence="13">
    <location>
        <begin position="41"/>
        <end position="267"/>
    </location>
</feature>
<evidence type="ECO:0000256" key="12">
    <source>
        <dbReference type="HAMAP-Rule" id="MF_01225"/>
    </source>
</evidence>
<dbReference type="PROSITE" id="PS01305">
    <property type="entry name" value="MOAA_NIFB_PQQE"/>
    <property type="match status" value="1"/>
</dbReference>
<dbReference type="CDD" id="cd21117">
    <property type="entry name" value="Twitch_MoaA"/>
    <property type="match status" value="1"/>
</dbReference>
<feature type="binding site" evidence="12">
    <location>
        <position position="63"/>
    </location>
    <ligand>
        <name>S-adenosyl-L-methionine</name>
        <dbReference type="ChEBI" id="CHEBI:59789"/>
    </ligand>
</feature>
<keyword evidence="10 12" id="KW-0456">Lyase</keyword>
<dbReference type="GO" id="GO:0005525">
    <property type="term" value="F:GTP binding"/>
    <property type="evidence" value="ECO:0007669"/>
    <property type="project" value="UniProtKB-UniRule"/>
</dbReference>
<feature type="binding site" evidence="12">
    <location>
        <position position="235"/>
    </location>
    <ligand>
        <name>S-adenosyl-L-methionine</name>
        <dbReference type="ChEBI" id="CHEBI:59789"/>
    </ligand>
</feature>
<dbReference type="Pfam" id="PF06463">
    <property type="entry name" value="Mob_synth_C"/>
    <property type="match status" value="1"/>
</dbReference>
<dbReference type="CDD" id="cd01335">
    <property type="entry name" value="Radical_SAM"/>
    <property type="match status" value="1"/>
</dbReference>
<dbReference type="InterPro" id="IPR010505">
    <property type="entry name" value="MoaA_twitch"/>
</dbReference>
<protein>
    <recommendedName>
        <fullName evidence="1 12">GTP 3',8-cyclase</fullName>
        <ecNumber evidence="1 12">4.1.99.22</ecNumber>
    </recommendedName>
    <alternativeName>
        <fullName evidence="12">Molybdenum cofactor biosynthesis protein A</fullName>
    </alternativeName>
</protein>
<feature type="binding site" evidence="12">
    <location>
        <position position="299"/>
    </location>
    <ligand>
        <name>[4Fe-4S] cluster</name>
        <dbReference type="ChEBI" id="CHEBI:49883"/>
        <label>2</label>
        <note>4Fe-4S-substrate</note>
    </ligand>
</feature>
<dbReference type="NCBIfam" id="TIGR02666">
    <property type="entry name" value="moaA"/>
    <property type="match status" value="1"/>
</dbReference>
<evidence type="ECO:0000313" key="15">
    <source>
        <dbReference type="Proteomes" id="UP000266091"/>
    </source>
</evidence>
<evidence type="ECO:0000256" key="7">
    <source>
        <dbReference type="ARBA" id="ARBA00023014"/>
    </source>
</evidence>
<feature type="binding site" evidence="12">
    <location>
        <begin position="304"/>
        <end position="306"/>
    </location>
    <ligand>
        <name>GTP</name>
        <dbReference type="ChEBI" id="CHEBI:37565"/>
    </ligand>
</feature>
<dbReference type="InterPro" id="IPR000385">
    <property type="entry name" value="MoaA_NifB_PqqE_Fe-S-bd_CS"/>
</dbReference>
<dbReference type="PANTHER" id="PTHR22960">
    <property type="entry name" value="MOLYBDOPTERIN COFACTOR SYNTHESIS PROTEIN A"/>
    <property type="match status" value="1"/>
</dbReference>
<dbReference type="UniPathway" id="UPA00344"/>
<dbReference type="GO" id="GO:0051539">
    <property type="term" value="F:4 iron, 4 sulfur cluster binding"/>
    <property type="evidence" value="ECO:0007669"/>
    <property type="project" value="UniProtKB-UniRule"/>
</dbReference>
<dbReference type="GO" id="GO:0061798">
    <property type="term" value="F:GTP 3',8'-cyclase activity"/>
    <property type="evidence" value="ECO:0007669"/>
    <property type="project" value="UniProtKB-UniRule"/>
</dbReference>
<feature type="binding site" evidence="12">
    <location>
        <position position="104"/>
    </location>
    <ligand>
        <name>GTP</name>
        <dbReference type="ChEBI" id="CHEBI:37565"/>
    </ligand>
</feature>
<evidence type="ECO:0000256" key="4">
    <source>
        <dbReference type="ARBA" id="ARBA00022723"/>
    </source>
</evidence>
<dbReference type="PANTHER" id="PTHR22960:SF0">
    <property type="entry name" value="MOLYBDENUM COFACTOR BIOSYNTHESIS PROTEIN 1"/>
    <property type="match status" value="1"/>
</dbReference>
<comment type="cofactor">
    <cofactor evidence="12">
        <name>[4Fe-4S] cluster</name>
        <dbReference type="ChEBI" id="CHEBI:49883"/>
    </cofactor>
    <text evidence="12">Binds 2 [4Fe-4S] clusters. Binds 1 [4Fe-4S] cluster coordinated with 3 cysteines and an exchangeable S-adenosyl-L-methionine and 1 [4Fe-4S] cluster coordinated with 3 cysteines and the GTP-derived substrate.</text>
</comment>
<accession>A0A388SDV0</accession>
<dbReference type="SFLD" id="SFLDG01386">
    <property type="entry name" value="main_SPASM_domain-containing"/>
    <property type="match status" value="1"/>
</dbReference>
<reference evidence="14 15" key="1">
    <citation type="journal article" date="2018" name="Int. J. Syst. Evol. Microbiol.">
        <title>Mesosutterella multiformis gen. nov., sp. nov., a member of the family Sutterellaceae and Sutterella megalosphaeroides sp. nov., isolated from human faeces.</title>
        <authorList>
            <person name="Sakamoto M."/>
            <person name="Ikeyama N."/>
            <person name="Kunihiro T."/>
            <person name="Iino T."/>
            <person name="Yuki M."/>
            <person name="Ohkuma M."/>
        </authorList>
    </citation>
    <scope>NUCLEOTIDE SEQUENCE [LARGE SCALE GENOMIC DNA]</scope>
    <source>
        <strain evidence="14 15">4NBBH2</strain>
    </source>
</reference>
<evidence type="ECO:0000256" key="9">
    <source>
        <dbReference type="ARBA" id="ARBA00023150"/>
    </source>
</evidence>
<keyword evidence="6 12" id="KW-0408">Iron</keyword>
<dbReference type="RefSeq" id="WP_116269401.1">
    <property type="nucleotide sequence ID" value="NZ_BGZJ01000001.1"/>
</dbReference>
<evidence type="ECO:0000256" key="6">
    <source>
        <dbReference type="ARBA" id="ARBA00023004"/>
    </source>
</evidence>
<dbReference type="Proteomes" id="UP000266091">
    <property type="component" value="Unassembled WGS sequence"/>
</dbReference>
<comment type="subunit">
    <text evidence="12">Monomer and homodimer.</text>
</comment>
<keyword evidence="4 12" id="KW-0479">Metal-binding</keyword>
<dbReference type="SFLD" id="SFLDG01383">
    <property type="entry name" value="cyclic_pyranopterin_phosphate"/>
    <property type="match status" value="1"/>
</dbReference>
<feature type="binding site" evidence="12">
    <location>
        <position position="64"/>
    </location>
    <ligand>
        <name>[4Fe-4S] cluster</name>
        <dbReference type="ChEBI" id="CHEBI:49883"/>
        <label>1</label>
        <note>4Fe-4S-S-AdoMet</note>
    </ligand>
</feature>
<dbReference type="InterPro" id="IPR007197">
    <property type="entry name" value="rSAM"/>
</dbReference>
<dbReference type="InterPro" id="IPR050105">
    <property type="entry name" value="MoCo_biosynth_MoaA/MoaC"/>
</dbReference>
<dbReference type="GO" id="GO:1904047">
    <property type="term" value="F:S-adenosyl-L-methionine binding"/>
    <property type="evidence" value="ECO:0007669"/>
    <property type="project" value="UniProtKB-UniRule"/>
</dbReference>
<feature type="binding site" evidence="12">
    <location>
        <position position="302"/>
    </location>
    <ligand>
        <name>[4Fe-4S] cluster</name>
        <dbReference type="ChEBI" id="CHEBI:49883"/>
        <label>2</label>
        <note>4Fe-4S-substrate</note>
    </ligand>
</feature>
<feature type="binding site" evidence="12">
    <location>
        <position position="139"/>
    </location>
    <ligand>
        <name>GTP</name>
        <dbReference type="ChEBI" id="CHEBI:37565"/>
    </ligand>
</feature>
<comment type="similarity">
    <text evidence="12">Belongs to the radical SAM superfamily. MoaA family.</text>
</comment>
<comment type="catalytic activity">
    <reaction evidence="11 12">
        <text>GTP + AH2 + S-adenosyl-L-methionine = (8S)-3',8-cyclo-7,8-dihydroguanosine 5'-triphosphate + 5'-deoxyadenosine + L-methionine + A + H(+)</text>
        <dbReference type="Rhea" id="RHEA:49576"/>
        <dbReference type="ChEBI" id="CHEBI:13193"/>
        <dbReference type="ChEBI" id="CHEBI:15378"/>
        <dbReference type="ChEBI" id="CHEBI:17319"/>
        <dbReference type="ChEBI" id="CHEBI:17499"/>
        <dbReference type="ChEBI" id="CHEBI:37565"/>
        <dbReference type="ChEBI" id="CHEBI:57844"/>
        <dbReference type="ChEBI" id="CHEBI:59789"/>
        <dbReference type="ChEBI" id="CHEBI:131766"/>
        <dbReference type="EC" id="4.1.99.22"/>
    </reaction>
</comment>
<gene>
    <name evidence="12 14" type="primary">moaA</name>
    <name evidence="14" type="ORF">MESMUL_02580</name>
</gene>
<dbReference type="EC" id="4.1.99.22" evidence="1 12"/>
<dbReference type="OrthoDB" id="9763993at2"/>
<evidence type="ECO:0000256" key="10">
    <source>
        <dbReference type="ARBA" id="ARBA00023239"/>
    </source>
</evidence>
<dbReference type="InterPro" id="IPR013785">
    <property type="entry name" value="Aldolase_TIM"/>
</dbReference>
<evidence type="ECO:0000256" key="5">
    <source>
        <dbReference type="ARBA" id="ARBA00022741"/>
    </source>
</evidence>
<name>A0A388SDV0_9BURK</name>